<dbReference type="AlphaFoldDB" id="G4TC78"/>
<dbReference type="Pfam" id="PF01476">
    <property type="entry name" value="LysM"/>
    <property type="match status" value="1"/>
</dbReference>
<dbReference type="OMA" id="MSWFTEM"/>
<dbReference type="SUPFAM" id="SSF54106">
    <property type="entry name" value="LysM domain"/>
    <property type="match status" value="1"/>
</dbReference>
<dbReference type="Proteomes" id="UP000007148">
    <property type="component" value="Unassembled WGS sequence"/>
</dbReference>
<evidence type="ECO:0000313" key="4">
    <source>
        <dbReference type="Proteomes" id="UP000007148"/>
    </source>
</evidence>
<reference evidence="3 4" key="1">
    <citation type="journal article" date="2011" name="PLoS Pathog.">
        <title>Endophytic Life Strategies Decoded by Genome and Transcriptome Analyses of the Mutualistic Root Symbiont Piriformospora indica.</title>
        <authorList>
            <person name="Zuccaro A."/>
            <person name="Lahrmann U."/>
            <person name="Guldener U."/>
            <person name="Langen G."/>
            <person name="Pfiffi S."/>
            <person name="Biedenkopf D."/>
            <person name="Wong P."/>
            <person name="Samans B."/>
            <person name="Grimm C."/>
            <person name="Basiewicz M."/>
            <person name="Murat C."/>
            <person name="Martin F."/>
            <person name="Kogel K.H."/>
        </authorList>
    </citation>
    <scope>NUCLEOTIDE SEQUENCE [LARGE SCALE GENOMIC DNA]</scope>
    <source>
        <strain evidence="3 4">DSM 11827</strain>
    </source>
</reference>
<gene>
    <name evidence="3" type="ORF">PIIN_02781</name>
</gene>
<dbReference type="PROSITE" id="PS51782">
    <property type="entry name" value="LYSM"/>
    <property type="match status" value="1"/>
</dbReference>
<evidence type="ECO:0000313" key="3">
    <source>
        <dbReference type="EMBL" id="CCA68921.1"/>
    </source>
</evidence>
<keyword evidence="4" id="KW-1185">Reference proteome</keyword>
<dbReference type="InParanoid" id="G4TC78"/>
<organism evidence="3 4">
    <name type="scientific">Serendipita indica (strain DSM 11827)</name>
    <name type="common">Root endophyte fungus</name>
    <name type="synonym">Piriformospora indica</name>
    <dbReference type="NCBI Taxonomy" id="1109443"/>
    <lineage>
        <taxon>Eukaryota</taxon>
        <taxon>Fungi</taxon>
        <taxon>Dikarya</taxon>
        <taxon>Basidiomycota</taxon>
        <taxon>Agaricomycotina</taxon>
        <taxon>Agaricomycetes</taxon>
        <taxon>Sebacinales</taxon>
        <taxon>Serendipitaceae</taxon>
        <taxon>Serendipita</taxon>
    </lineage>
</organism>
<dbReference type="InterPro" id="IPR036779">
    <property type="entry name" value="LysM_dom_sf"/>
</dbReference>
<dbReference type="SMART" id="SM00257">
    <property type="entry name" value="LysM"/>
    <property type="match status" value="1"/>
</dbReference>
<name>G4TC78_SERID</name>
<keyword evidence="1" id="KW-1133">Transmembrane helix</keyword>
<comment type="caution">
    <text evidence="3">The sequence shown here is derived from an EMBL/GenBank/DDBJ whole genome shotgun (WGS) entry which is preliminary data.</text>
</comment>
<evidence type="ECO:0000256" key="1">
    <source>
        <dbReference type="SAM" id="Phobius"/>
    </source>
</evidence>
<accession>G4TC78</accession>
<dbReference type="OrthoDB" id="2107166at2759"/>
<feature type="transmembrane region" description="Helical" evidence="1">
    <location>
        <begin position="81"/>
        <end position="99"/>
    </location>
</feature>
<evidence type="ECO:0000259" key="2">
    <source>
        <dbReference type="PROSITE" id="PS51782"/>
    </source>
</evidence>
<keyword evidence="1" id="KW-0812">Transmembrane</keyword>
<feature type="domain" description="LysM" evidence="2">
    <location>
        <begin position="117"/>
        <end position="161"/>
    </location>
</feature>
<protein>
    <recommendedName>
        <fullName evidence="2">LysM domain-containing protein</fullName>
    </recommendedName>
</protein>
<proteinExistence type="predicted"/>
<keyword evidence="1" id="KW-0472">Membrane</keyword>
<dbReference type="STRING" id="1109443.G4TC78"/>
<dbReference type="Gene3D" id="3.10.350.10">
    <property type="entry name" value="LysM domain"/>
    <property type="match status" value="1"/>
</dbReference>
<dbReference type="eggNOG" id="ENOG502S3JP">
    <property type="taxonomic scope" value="Eukaryota"/>
</dbReference>
<dbReference type="InterPro" id="IPR018392">
    <property type="entry name" value="LysM"/>
</dbReference>
<dbReference type="CDD" id="cd00118">
    <property type="entry name" value="LysM"/>
    <property type="match status" value="1"/>
</dbReference>
<dbReference type="HOGENOM" id="CLU_090055_0_0_1"/>
<dbReference type="EMBL" id="CAFZ01000043">
    <property type="protein sequence ID" value="CCA68921.1"/>
    <property type="molecule type" value="Genomic_DNA"/>
</dbReference>
<sequence>MPSRPDRWSQYDEAPYRTGGMERVGYDEETGRYYFQEGTELYEGEPGAEFGGELRHIGPAPPRRTVTRDASDDNRLGWRQLAPFLLLVFVVLLLVIRYFSSFSVFMPTPITCEDNQEVYRAAKGDNCWVIANGRGWTTDDLFKYNPGLDCNPLAVGTQICLPPLPY</sequence>